<dbReference type="EMBL" id="CP014525">
    <property type="protein sequence ID" value="AMW34621.1"/>
    <property type="molecule type" value="Genomic_DNA"/>
</dbReference>
<dbReference type="InterPro" id="IPR003788">
    <property type="entry name" value="NDUFAF7"/>
</dbReference>
<organism evidence="3 4">
    <name type="scientific">Haematospirillum jordaniae</name>
    <dbReference type="NCBI Taxonomy" id="1549855"/>
    <lineage>
        <taxon>Bacteria</taxon>
        <taxon>Pseudomonadati</taxon>
        <taxon>Pseudomonadota</taxon>
        <taxon>Alphaproteobacteria</taxon>
        <taxon>Rhodospirillales</taxon>
        <taxon>Novispirillaceae</taxon>
        <taxon>Haematospirillum</taxon>
    </lineage>
</organism>
<dbReference type="GO" id="GO:0035243">
    <property type="term" value="F:protein-arginine omega-N symmetric methyltransferase activity"/>
    <property type="evidence" value="ECO:0007669"/>
    <property type="project" value="TreeGrafter"/>
</dbReference>
<protein>
    <recommendedName>
        <fullName evidence="5">ATP synthase subunit beta</fullName>
    </recommendedName>
</protein>
<dbReference type="KEGG" id="hjo:AY555_04870"/>
<sequence length="364" mass="38762">MGMETSGVSSAGDRLRAEIAATGPVPLVSFMQQAADAYYAKGRAFGQDGDFTTAPEICQVFGEIVGLWAAVVWQSMGSPSPFSLVELGPGRGVLMADVLRVVRCVPGFLESMSVHLVERSPVLRQLQHQSLEAVSPDTPVSWHDGVSDLPDGPLLVLANEFFDALPIEQFEYTRSGWLRRHVTVDDAGNFVLTTAGEPVDVWFDEPDIGMVAEICPAACAIVDALSGRFLRGAGAMLLVDYGYAHSAPGDTLQAVRNHAFVPPLEDPGNADLTSHVDFERLTQVARAAGAGVCGPVGQGRFLSSLGAEQRGRVLTRAAGGDSVRAMNLSSGLRRLIHPSEMGSLFKVLCVHSPDLSVPPGFEFC</sequence>
<evidence type="ECO:0008006" key="5">
    <source>
        <dbReference type="Google" id="ProtNLM"/>
    </source>
</evidence>
<keyword evidence="1" id="KW-0489">Methyltransferase</keyword>
<evidence type="ECO:0000313" key="3">
    <source>
        <dbReference type="EMBL" id="AMW34621.1"/>
    </source>
</evidence>
<keyword evidence="2" id="KW-0808">Transferase</keyword>
<dbReference type="Gene3D" id="3.40.50.12710">
    <property type="match status" value="1"/>
</dbReference>
<dbReference type="Pfam" id="PF02636">
    <property type="entry name" value="Methyltransf_28"/>
    <property type="match status" value="1"/>
</dbReference>
<dbReference type="STRING" id="1549855.AY555_04870"/>
<dbReference type="InterPro" id="IPR029063">
    <property type="entry name" value="SAM-dependent_MTases_sf"/>
</dbReference>
<dbReference type="Proteomes" id="UP000076066">
    <property type="component" value="Chromosome"/>
</dbReference>
<name>A0A143DCY9_9PROT</name>
<dbReference type="PANTHER" id="PTHR12049:SF7">
    <property type="entry name" value="PROTEIN ARGININE METHYLTRANSFERASE NDUFAF7, MITOCHONDRIAL"/>
    <property type="match status" value="1"/>
</dbReference>
<dbReference type="PANTHER" id="PTHR12049">
    <property type="entry name" value="PROTEIN ARGININE METHYLTRANSFERASE NDUFAF7, MITOCHONDRIAL"/>
    <property type="match status" value="1"/>
</dbReference>
<evidence type="ECO:0000256" key="1">
    <source>
        <dbReference type="ARBA" id="ARBA00022603"/>
    </source>
</evidence>
<dbReference type="GO" id="GO:0032259">
    <property type="term" value="P:methylation"/>
    <property type="evidence" value="ECO:0007669"/>
    <property type="project" value="UniProtKB-KW"/>
</dbReference>
<dbReference type="AlphaFoldDB" id="A0A143DCY9"/>
<keyword evidence="4" id="KW-1185">Reference proteome</keyword>
<dbReference type="SUPFAM" id="SSF53335">
    <property type="entry name" value="S-adenosyl-L-methionine-dependent methyltransferases"/>
    <property type="match status" value="1"/>
</dbReference>
<reference evidence="3 4" key="1">
    <citation type="submission" date="2016-02" db="EMBL/GenBank/DDBJ databases">
        <title>Complete Genome of H5569, the type strain of the newly described species Haematospirillium jordaniae.</title>
        <authorList>
            <person name="Nicholson A.C."/>
            <person name="Humrighouse B.W."/>
            <person name="Loparov V."/>
            <person name="McQuiston J.R."/>
        </authorList>
    </citation>
    <scope>NUCLEOTIDE SEQUENCE [LARGE SCALE GENOMIC DNA]</scope>
    <source>
        <strain evidence="3 4">H5569</strain>
    </source>
</reference>
<evidence type="ECO:0000313" key="4">
    <source>
        <dbReference type="Proteomes" id="UP000076066"/>
    </source>
</evidence>
<gene>
    <name evidence="3" type="ORF">AY555_04870</name>
</gene>
<proteinExistence type="predicted"/>
<dbReference type="InterPro" id="IPR038375">
    <property type="entry name" value="NDUFAF7_sf"/>
</dbReference>
<evidence type="ECO:0000256" key="2">
    <source>
        <dbReference type="ARBA" id="ARBA00022679"/>
    </source>
</evidence>
<accession>A0A143DCY9</accession>